<comment type="caution">
    <text evidence="1">The sequence shown here is derived from an EMBL/GenBank/DDBJ whole genome shotgun (WGS) entry which is preliminary data.</text>
</comment>
<dbReference type="Proteomes" id="UP000824120">
    <property type="component" value="Chromosome 9"/>
</dbReference>
<name>A0A9J5XBD8_SOLCO</name>
<organism evidence="1 2">
    <name type="scientific">Solanum commersonii</name>
    <name type="common">Commerson's wild potato</name>
    <name type="synonym">Commerson's nightshade</name>
    <dbReference type="NCBI Taxonomy" id="4109"/>
    <lineage>
        <taxon>Eukaryota</taxon>
        <taxon>Viridiplantae</taxon>
        <taxon>Streptophyta</taxon>
        <taxon>Embryophyta</taxon>
        <taxon>Tracheophyta</taxon>
        <taxon>Spermatophyta</taxon>
        <taxon>Magnoliopsida</taxon>
        <taxon>eudicotyledons</taxon>
        <taxon>Gunneridae</taxon>
        <taxon>Pentapetalae</taxon>
        <taxon>asterids</taxon>
        <taxon>lamiids</taxon>
        <taxon>Solanales</taxon>
        <taxon>Solanaceae</taxon>
        <taxon>Solanoideae</taxon>
        <taxon>Solaneae</taxon>
        <taxon>Solanum</taxon>
    </lineage>
</organism>
<dbReference type="EMBL" id="JACXVP010000009">
    <property type="protein sequence ID" value="KAG5584925.1"/>
    <property type="molecule type" value="Genomic_DNA"/>
</dbReference>
<gene>
    <name evidence="1" type="ORF">H5410_045359</name>
</gene>
<proteinExistence type="predicted"/>
<protein>
    <submittedName>
        <fullName evidence="1">Uncharacterized protein</fullName>
    </submittedName>
</protein>
<evidence type="ECO:0000313" key="2">
    <source>
        <dbReference type="Proteomes" id="UP000824120"/>
    </source>
</evidence>
<accession>A0A9J5XBD8</accession>
<reference evidence="1 2" key="1">
    <citation type="submission" date="2020-09" db="EMBL/GenBank/DDBJ databases">
        <title>De no assembly of potato wild relative species, Solanum commersonii.</title>
        <authorList>
            <person name="Cho K."/>
        </authorList>
    </citation>
    <scope>NUCLEOTIDE SEQUENCE [LARGE SCALE GENOMIC DNA]</scope>
    <source>
        <strain evidence="1">LZ3.2</strain>
        <tissue evidence="1">Leaf</tissue>
    </source>
</reference>
<dbReference type="AlphaFoldDB" id="A0A9J5XBD8"/>
<sequence>MAMKKGRFWLSDQKFCLIVEKVLFYGMMGYFQFTTNEWALILEQPHQPLSQVSPTQAGALGRIADKFI</sequence>
<evidence type="ECO:0000313" key="1">
    <source>
        <dbReference type="EMBL" id="KAG5584925.1"/>
    </source>
</evidence>
<keyword evidence="2" id="KW-1185">Reference proteome</keyword>